<feature type="repeat" description="Filamin" evidence="7">
    <location>
        <begin position="1967"/>
        <end position="2067"/>
    </location>
</feature>
<feature type="region of interest" description="Disordered" evidence="8">
    <location>
        <begin position="1577"/>
        <end position="1628"/>
    </location>
</feature>
<evidence type="ECO:0000256" key="3">
    <source>
        <dbReference type="ARBA" id="ARBA00022490"/>
    </source>
</evidence>
<dbReference type="SMART" id="SM00033">
    <property type="entry name" value="CH"/>
    <property type="match status" value="2"/>
</dbReference>
<dbReference type="Gene3D" id="1.10.418.10">
    <property type="entry name" value="Calponin-like domain"/>
    <property type="match status" value="2"/>
</dbReference>
<evidence type="ECO:0000256" key="2">
    <source>
        <dbReference type="ARBA" id="ARBA00009238"/>
    </source>
</evidence>
<dbReference type="InterPro" id="IPR001589">
    <property type="entry name" value="Actinin_actin-bd_CS"/>
</dbReference>
<feature type="repeat" description="Filamin" evidence="7">
    <location>
        <begin position="808"/>
        <end position="904"/>
    </location>
</feature>
<dbReference type="Gene3D" id="2.60.40.10">
    <property type="entry name" value="Immunoglobulins"/>
    <property type="match status" value="22"/>
</dbReference>
<keyword evidence="11" id="KW-1185">Reference proteome</keyword>
<dbReference type="Pfam" id="PF00630">
    <property type="entry name" value="Filamin"/>
    <property type="match status" value="22"/>
</dbReference>
<dbReference type="PROSITE" id="PS50021">
    <property type="entry name" value="CH"/>
    <property type="match status" value="2"/>
</dbReference>
<evidence type="ECO:0000256" key="6">
    <source>
        <dbReference type="ARBA" id="ARBA00023212"/>
    </source>
</evidence>
<dbReference type="SUPFAM" id="SSF81296">
    <property type="entry name" value="E set domains"/>
    <property type="match status" value="22"/>
</dbReference>
<dbReference type="FunFam" id="2.60.40.10:FF:000001">
    <property type="entry name" value="Filamin-C isoform b"/>
    <property type="match status" value="2"/>
</dbReference>
<dbReference type="SMART" id="SM00557">
    <property type="entry name" value="IG_FLMN"/>
    <property type="match status" value="22"/>
</dbReference>
<dbReference type="CDD" id="cd21311">
    <property type="entry name" value="CH_dFLNA-like_rpt1"/>
    <property type="match status" value="1"/>
</dbReference>
<reference evidence="10 11" key="1">
    <citation type="journal article" date="2024" name="BMC Genomics">
        <title>De novo assembly and annotation of Popillia japonica's genome with initial clues to its potential as an invasive pest.</title>
        <authorList>
            <person name="Cucini C."/>
            <person name="Boschi S."/>
            <person name="Funari R."/>
            <person name="Cardaioli E."/>
            <person name="Iannotti N."/>
            <person name="Marturano G."/>
            <person name="Paoli F."/>
            <person name="Bruttini M."/>
            <person name="Carapelli A."/>
            <person name="Frati F."/>
            <person name="Nardi F."/>
        </authorList>
    </citation>
    <scope>NUCLEOTIDE SEQUENCE [LARGE SCALE GENOMIC DNA]</scope>
    <source>
        <strain evidence="10">DMR45628</strain>
    </source>
</reference>
<feature type="repeat" description="Filamin" evidence="7">
    <location>
        <begin position="1783"/>
        <end position="1874"/>
    </location>
</feature>
<dbReference type="InterPro" id="IPR036872">
    <property type="entry name" value="CH_dom_sf"/>
</dbReference>
<feature type="repeat" description="Filamin" evidence="7">
    <location>
        <begin position="617"/>
        <end position="708"/>
    </location>
</feature>
<feature type="repeat" description="Filamin" evidence="7">
    <location>
        <begin position="521"/>
        <end position="617"/>
    </location>
</feature>
<evidence type="ECO:0000256" key="4">
    <source>
        <dbReference type="ARBA" id="ARBA00022737"/>
    </source>
</evidence>
<feature type="repeat" description="Filamin" evidence="7">
    <location>
        <begin position="422"/>
        <end position="520"/>
    </location>
</feature>
<feature type="repeat" description="Filamin" evidence="7">
    <location>
        <begin position="322"/>
        <end position="420"/>
    </location>
</feature>
<dbReference type="EMBL" id="JASPKY010000224">
    <property type="protein sequence ID" value="KAK9718901.1"/>
    <property type="molecule type" value="Genomic_DNA"/>
</dbReference>
<dbReference type="FunFam" id="1.10.418.10:FF:000008">
    <property type="entry name" value="Filamin-B isoform C"/>
    <property type="match status" value="1"/>
</dbReference>
<feature type="repeat" description="Filamin" evidence="7">
    <location>
        <begin position="1636"/>
        <end position="1694"/>
    </location>
</feature>
<comment type="similarity">
    <text evidence="2">Belongs to the filamin family.</text>
</comment>
<feature type="repeat" description="Filamin" evidence="7">
    <location>
        <begin position="1285"/>
        <end position="1383"/>
    </location>
</feature>
<feature type="repeat" description="Filamin" evidence="7">
    <location>
        <begin position="2070"/>
        <end position="2162"/>
    </location>
</feature>
<dbReference type="FunFam" id="1.10.418.10:FF:000006">
    <property type="entry name" value="Filamin-B isoform A"/>
    <property type="match status" value="1"/>
</dbReference>
<feature type="repeat" description="Filamin" evidence="7">
    <location>
        <begin position="1694"/>
        <end position="1786"/>
    </location>
</feature>
<feature type="repeat" description="Filamin" evidence="7">
    <location>
        <begin position="711"/>
        <end position="807"/>
    </location>
</feature>
<dbReference type="FunFam" id="2.60.40.10:FF:000140">
    <property type="entry name" value="FiLamiN (Actin binding protein) homolog"/>
    <property type="match status" value="3"/>
</dbReference>
<organism evidence="10 11">
    <name type="scientific">Popillia japonica</name>
    <name type="common">Japanese beetle</name>
    <dbReference type="NCBI Taxonomy" id="7064"/>
    <lineage>
        <taxon>Eukaryota</taxon>
        <taxon>Metazoa</taxon>
        <taxon>Ecdysozoa</taxon>
        <taxon>Arthropoda</taxon>
        <taxon>Hexapoda</taxon>
        <taxon>Insecta</taxon>
        <taxon>Pterygota</taxon>
        <taxon>Neoptera</taxon>
        <taxon>Endopterygota</taxon>
        <taxon>Coleoptera</taxon>
        <taxon>Polyphaga</taxon>
        <taxon>Scarabaeiformia</taxon>
        <taxon>Scarabaeidae</taxon>
        <taxon>Rutelinae</taxon>
        <taxon>Popillia</taxon>
    </lineage>
</organism>
<evidence type="ECO:0000259" key="9">
    <source>
        <dbReference type="PROSITE" id="PS50021"/>
    </source>
</evidence>
<dbReference type="InterPro" id="IPR044801">
    <property type="entry name" value="Filamin"/>
</dbReference>
<feature type="repeat" description="Filamin" evidence="7">
    <location>
        <begin position="905"/>
        <end position="997"/>
    </location>
</feature>
<evidence type="ECO:0000256" key="5">
    <source>
        <dbReference type="ARBA" id="ARBA00023203"/>
    </source>
</evidence>
<comment type="subcellular location">
    <subcellularLocation>
        <location evidence="1">Cytoplasm</location>
        <location evidence="1">Cytoskeleton</location>
    </subcellularLocation>
</comment>
<feature type="repeat" description="Filamin" evidence="7">
    <location>
        <begin position="2386"/>
        <end position="2480"/>
    </location>
</feature>
<feature type="compositionally biased region" description="Low complexity" evidence="8">
    <location>
        <begin position="1604"/>
        <end position="1618"/>
    </location>
</feature>
<dbReference type="InterPro" id="IPR017868">
    <property type="entry name" value="Filamin/ABP280_repeat-like"/>
</dbReference>
<keyword evidence="5" id="KW-0009">Actin-binding</keyword>
<proteinExistence type="inferred from homology"/>
<dbReference type="PANTHER" id="PTHR38537">
    <property type="entry name" value="JITTERBUG, ISOFORM N"/>
    <property type="match status" value="1"/>
</dbReference>
<dbReference type="InterPro" id="IPR001298">
    <property type="entry name" value="Filamin/ABP280_rpt"/>
</dbReference>
<evidence type="ECO:0000256" key="7">
    <source>
        <dbReference type="PROSITE-ProRule" id="PRU00087"/>
    </source>
</evidence>
<keyword evidence="4" id="KW-0677">Repeat</keyword>
<dbReference type="InterPro" id="IPR014756">
    <property type="entry name" value="Ig_E-set"/>
</dbReference>
<dbReference type="PROSITE" id="PS50194">
    <property type="entry name" value="FILAMIN_REPEAT"/>
    <property type="match status" value="22"/>
</dbReference>
<dbReference type="GO" id="GO:0030036">
    <property type="term" value="P:actin cytoskeleton organization"/>
    <property type="evidence" value="ECO:0007669"/>
    <property type="project" value="InterPro"/>
</dbReference>
<feature type="repeat" description="Filamin" evidence="7">
    <location>
        <begin position="2179"/>
        <end position="2257"/>
    </location>
</feature>
<feature type="repeat" description="Filamin" evidence="7">
    <location>
        <begin position="1384"/>
        <end position="1480"/>
    </location>
</feature>
<protein>
    <submittedName>
        <fullName evidence="10">Cher</fullName>
    </submittedName>
</protein>
<accession>A0AAW1KH39</accession>
<evidence type="ECO:0000313" key="10">
    <source>
        <dbReference type="EMBL" id="KAK9718901.1"/>
    </source>
</evidence>
<comment type="caution">
    <text evidence="10">The sequence shown here is derived from an EMBL/GenBank/DDBJ whole genome shotgun (WGS) entry which is preliminary data.</text>
</comment>
<feature type="repeat" description="Filamin" evidence="7">
    <location>
        <begin position="998"/>
        <end position="1090"/>
    </location>
</feature>
<evidence type="ECO:0000256" key="1">
    <source>
        <dbReference type="ARBA" id="ARBA00004245"/>
    </source>
</evidence>
<dbReference type="InterPro" id="IPR013783">
    <property type="entry name" value="Ig-like_fold"/>
</dbReference>
<dbReference type="GO" id="GO:0051015">
    <property type="term" value="F:actin filament binding"/>
    <property type="evidence" value="ECO:0007669"/>
    <property type="project" value="InterPro"/>
</dbReference>
<dbReference type="Pfam" id="PF00307">
    <property type="entry name" value="CH"/>
    <property type="match status" value="2"/>
</dbReference>
<feature type="domain" description="Calponin-homology (CH)" evidence="9">
    <location>
        <begin position="87"/>
        <end position="193"/>
    </location>
</feature>
<feature type="repeat" description="Filamin" evidence="7">
    <location>
        <begin position="1877"/>
        <end position="1969"/>
    </location>
</feature>
<feature type="repeat" description="Filamin" evidence="7">
    <location>
        <begin position="2259"/>
        <end position="2350"/>
    </location>
</feature>
<dbReference type="PANTHER" id="PTHR38537:SF8">
    <property type="entry name" value="FILAMIN-A"/>
    <property type="match status" value="1"/>
</dbReference>
<dbReference type="PROSITE" id="PS00019">
    <property type="entry name" value="ACTININ_1"/>
    <property type="match status" value="1"/>
</dbReference>
<feature type="repeat" description="Filamin" evidence="7">
    <location>
        <begin position="1192"/>
        <end position="1284"/>
    </location>
</feature>
<evidence type="ECO:0000313" key="11">
    <source>
        <dbReference type="Proteomes" id="UP001458880"/>
    </source>
</evidence>
<feature type="repeat" description="Filamin" evidence="7">
    <location>
        <begin position="1091"/>
        <end position="1191"/>
    </location>
</feature>
<dbReference type="Proteomes" id="UP001458880">
    <property type="component" value="Unassembled WGS sequence"/>
</dbReference>
<dbReference type="InterPro" id="IPR001715">
    <property type="entry name" value="CH_dom"/>
</dbReference>
<feature type="compositionally biased region" description="Low complexity" evidence="8">
    <location>
        <begin position="1577"/>
        <end position="1592"/>
    </location>
</feature>
<dbReference type="FunFam" id="2.60.40.10:FF:000007">
    <property type="entry name" value="Filamin-B isoform C"/>
    <property type="match status" value="2"/>
</dbReference>
<sequence>MNYFKRYKHQVQCVLHVREIYSNTIRPISKFFLKTRKRVKYSQISGESGKIKLQSNGRPRRSLHWTRAINEMVATERELAEDAQWKKIQQNTFTRWANEHLKTVEKHIGNLETDLCDGLRLITLIEVLSGKRLPKHNKKPSFRSQKLENVSVALKFLQEDEGIRIVNIDSTHIVDCKLKLILGLIWTLILHYSISLPMWEGEDDSSSGGQGPTPKQRLMNWIQSKVSDLPITNFTTDWNSGKAVGALVDAVAPGLCPDWQDWDPKDSVQNASEAMGLADDWLNVPQLITPEEIVNPNVDEQSMMTYLSQYPNAKLKSGAPLRPRTNPNRVRVYGPGIEPTGPVAGAPANFTVETFSAGRGQVDVAVENPKGQREPVEVRFNNDRNLTYSVAYTPKLEGPHKVTVKFSGREVPKSPYVVQVEGHAGDPTKVTASGPGLQPDGACINRPTYFDIYTKDAGKGVPEVIILDPQANKHSVPVTVRQTSPDIWRCEYVSSTVGLHSVNVFFAGQSIPNSPFGVRISPVSDSKKVRASGRGLQPAGVRVKDDADFKIHTDGAGEGQPDVQIIGPGGAKIPCKLQKIDATTYYAVYNPTKEGRHVVMVTFAGQEIHKSPFEINVGPYKETLIRAYGPGLQGGVVNYPALFTVETNGETGALGFSIQGPSQAKIECHDNGDGSADVKYYPTAPGEYAVHILCDNEDIPKSPYISQILPNTDYYPDKVQVYGQGIEPAGIQKGLPAKFIVDTRKAGSAPLDVKVFDSNLNGIECKLNQRPDGTIEGTYVPKSGNKHTIQVNYGGVATKNSPYRVHVSEPLDVSKVQVFGPGLKDGVKANVPHHFNIDAREAGVAELEVLLRNEDTKQLVPINVTDNEDGTYIVDYETSNPGKHSCTLRYGGTKVPSTPVVFQISPNVDVSKIKVDGLEPTAPVNSLQQFRVITQDAGKAEFAISITSPSGSKVKAHVIPTHEGYLVNFTPTQLGEYLLGISFGGEPISRKPYRLTCLTGSDPLKVKASGPGLHRGIVNRPAEFMIDTRGAGQGGLGVTVEGPCEAAINCRDNGDGTCSVAYLPTEIGDYGINITFNDQHIPGSPFQAIIVPEVDMNKIKVSGSGIQLHGVFIDSPTDFFVDTRGLPATGDDSKVTCTITNPSGEQIEKLVTPLTDGTYKVTYTPFEEGRHTIDIFYDNMPVPGSPFTVNVRRECDAKKVRAFGAGLEQGYVNKPNVFTVETKGAGVGGLGLAIEGPSEAKMTCKDNRDGSCSVEYVPTEAGEYDVSIKFADNHIPGSPFKVQVDHDVDINSVKAYGPGLDPTKCRAGVPTRFIIDASKSVRAPVAVSIKSDQVPLPEKPKIRDNGDGTYEVSYIPPKEGSHLETQITYNGKDIPHSPFAIKVRPIAEPEKVKLSGPSITDKGVPASLPTTIKIDTNDAGYGDLEVKVVGPDGTPRTVKVADNGDGTFNATYIPDDCGRYKLYVKYAGKDVTKEPIMTQAYATGNAEKCKITDGIQRSLNSGEEYSITVNTENAGYGAVTCRIRSTSGSDLDINIVDNGDGTFSIYYNVKDAGEYTLSVKFGGQTVPEGFYTFTAEETSEATTEKTSITKTQTHSESSIKKTQHTTSQSSSSSSQLKQHSYRPVHLDNIPLPTTGGLVVADIKMPSGNIDKPIIEDNRDGTVSIKYDPREEGLHELSVKYNGEHVQGSPYKFHVDSISSGYVTAYGPGLTHGVSGEPSNFTISTKGAGAGGLSMAVEGPSKAEISCHDNKDGTVSVSYLPTAPGEYKISVRFGEKHIKGSPFNAKITGEGRKRNQISVGSCSEVSLPGKISDADIRSLNASIQAPSGLEEPCFLKRLPSGNIGISFTPREIGEHVVSVKKMGKHITNSPFKINVCEREVGDAKKVKVSGNALKDGKTHVDNTFTVDTRNAGFGGLSLSIEGPSKAEIQCSDKDDGTLNISYKPTEPGYYIVNLKFADHHVDGSPFTVKVTGEGSNRQREKIQRTREAVPITEVGSQCKLTFKMPGITSFDLGASVTSPGGVTEDAVINEIQDGLYAVHFVPKELGVHTVSVRYKDIHIPGSPFQFTVGPLKDHGAHLVKAGGVGLERGEQGELNEFNVWTREAGSGQLAISVEGPSKAEINFTDRKDGSCDVSYKVSEPGEYRIGLKFNDEHVPDSPFKVYISPAVGDAHLLEVAQFPEGSIQADKPSQFMVRTNGARGNLDAKVVGPSGHEDDCFIQMIDLEEYSVRFMPRENGIHKIHCKFNGVHIPGSPFSVKVGKDTADPAAVHAQGNGLNEIKTGAKADFIIDTVNAGAGTLAVTIDGPSKVSMDCTEVDEGYKVRYTPLAPGDYFVSIKYNNNHIVGSPFKVRSTGEASVDVGSQETSSVIVETTAKVGKATAKQPVLPAFKSNAAKVTSKGMGLKKAYVGKQNQFTIAANDAGTNILFVGVHGPKGPCDEVFIKHSGHNQYQVSYVVRDRGEYIIIVKWGDDHIPGSPFKVDKSANWFLNCDKFVRFFLIVINISAEI</sequence>
<gene>
    <name evidence="10" type="ORF">QE152_g22939</name>
</gene>
<dbReference type="SUPFAM" id="SSF47576">
    <property type="entry name" value="Calponin-homology domain, CH-domain"/>
    <property type="match status" value="1"/>
</dbReference>
<dbReference type="FunFam" id="2.60.40.10:FF:000092">
    <property type="entry name" value="Filamin-B isoform B"/>
    <property type="match status" value="1"/>
</dbReference>
<dbReference type="FunFam" id="2.60.40.10:FF:000096">
    <property type="entry name" value="filamin-C isoform X2"/>
    <property type="match status" value="1"/>
</dbReference>
<feature type="repeat" description="Filamin" evidence="7">
    <location>
        <begin position="1494"/>
        <end position="1575"/>
    </location>
</feature>
<dbReference type="GO" id="GO:0005856">
    <property type="term" value="C:cytoskeleton"/>
    <property type="evidence" value="ECO:0007669"/>
    <property type="project" value="UniProtKB-SubCell"/>
</dbReference>
<feature type="domain" description="Calponin-homology (CH)" evidence="9">
    <location>
        <begin position="212"/>
        <end position="315"/>
    </location>
</feature>
<dbReference type="CDD" id="cd21315">
    <property type="entry name" value="CH_dFLNA-like_rpt2"/>
    <property type="match status" value="1"/>
</dbReference>
<evidence type="ECO:0000256" key="8">
    <source>
        <dbReference type="SAM" id="MobiDB-lite"/>
    </source>
</evidence>
<name>A0AAW1KH39_POPJA</name>
<keyword evidence="3" id="KW-0963">Cytoplasm</keyword>
<keyword evidence="6" id="KW-0206">Cytoskeleton</keyword>